<proteinExistence type="predicted"/>
<protein>
    <submittedName>
        <fullName evidence="1">Uncharacterized protein</fullName>
    </submittedName>
</protein>
<accession>A0A2Z6NRP5</accession>
<keyword evidence="2" id="KW-1185">Reference proteome</keyword>
<dbReference type="Proteomes" id="UP000242715">
    <property type="component" value="Unassembled WGS sequence"/>
</dbReference>
<evidence type="ECO:0000313" key="2">
    <source>
        <dbReference type="Proteomes" id="UP000242715"/>
    </source>
</evidence>
<reference evidence="2" key="1">
    <citation type="journal article" date="2017" name="Front. Plant Sci.">
        <title>Climate Clever Clovers: New Paradigm to Reduce the Environmental Footprint of Ruminants by Breeding Low Methanogenic Forages Utilizing Haplotype Variation.</title>
        <authorList>
            <person name="Kaur P."/>
            <person name="Appels R."/>
            <person name="Bayer P.E."/>
            <person name="Keeble-Gagnere G."/>
            <person name="Wang J."/>
            <person name="Hirakawa H."/>
            <person name="Shirasawa K."/>
            <person name="Vercoe P."/>
            <person name="Stefanova K."/>
            <person name="Durmic Z."/>
            <person name="Nichols P."/>
            <person name="Revell C."/>
            <person name="Isobe S.N."/>
            <person name="Edwards D."/>
            <person name="Erskine W."/>
        </authorList>
    </citation>
    <scope>NUCLEOTIDE SEQUENCE [LARGE SCALE GENOMIC DNA]</scope>
    <source>
        <strain evidence="2">cv. Daliak</strain>
    </source>
</reference>
<sequence>MMETSTSAFAYNTVPPHPLPTFRSFRCSVSNAAVAASVISILQTPVHRLCEGE</sequence>
<dbReference type="EMBL" id="DF973500">
    <property type="protein sequence ID" value="GAU32647.1"/>
    <property type="molecule type" value="Genomic_DNA"/>
</dbReference>
<name>A0A2Z6NRP5_TRISU</name>
<dbReference type="AlphaFoldDB" id="A0A2Z6NRP5"/>
<organism evidence="1 2">
    <name type="scientific">Trifolium subterraneum</name>
    <name type="common">Subterranean clover</name>
    <dbReference type="NCBI Taxonomy" id="3900"/>
    <lineage>
        <taxon>Eukaryota</taxon>
        <taxon>Viridiplantae</taxon>
        <taxon>Streptophyta</taxon>
        <taxon>Embryophyta</taxon>
        <taxon>Tracheophyta</taxon>
        <taxon>Spermatophyta</taxon>
        <taxon>Magnoliopsida</taxon>
        <taxon>eudicotyledons</taxon>
        <taxon>Gunneridae</taxon>
        <taxon>Pentapetalae</taxon>
        <taxon>rosids</taxon>
        <taxon>fabids</taxon>
        <taxon>Fabales</taxon>
        <taxon>Fabaceae</taxon>
        <taxon>Papilionoideae</taxon>
        <taxon>50 kb inversion clade</taxon>
        <taxon>NPAAA clade</taxon>
        <taxon>Hologalegina</taxon>
        <taxon>IRL clade</taxon>
        <taxon>Trifolieae</taxon>
        <taxon>Trifolium</taxon>
    </lineage>
</organism>
<evidence type="ECO:0000313" key="1">
    <source>
        <dbReference type="EMBL" id="GAU32647.1"/>
    </source>
</evidence>
<gene>
    <name evidence="1" type="ORF">TSUD_218960</name>
</gene>